<keyword evidence="2" id="KW-0732">Signal</keyword>
<reference evidence="3" key="1">
    <citation type="submission" date="2023-10" db="EMBL/GenBank/DDBJ databases">
        <title>Genome assembly of Pristionchus species.</title>
        <authorList>
            <person name="Yoshida K."/>
            <person name="Sommer R.J."/>
        </authorList>
    </citation>
    <scope>NUCLEOTIDE SEQUENCE</scope>
    <source>
        <strain evidence="3">RS0144</strain>
    </source>
</reference>
<evidence type="ECO:0008006" key="5">
    <source>
        <dbReference type="Google" id="ProtNLM"/>
    </source>
</evidence>
<evidence type="ECO:0000256" key="2">
    <source>
        <dbReference type="SAM" id="SignalP"/>
    </source>
</evidence>
<dbReference type="EMBL" id="BTSX01000002">
    <property type="protein sequence ID" value="GMS85712.1"/>
    <property type="molecule type" value="Genomic_DNA"/>
</dbReference>
<evidence type="ECO:0000256" key="1">
    <source>
        <dbReference type="SAM" id="Phobius"/>
    </source>
</evidence>
<keyword evidence="1" id="KW-0472">Membrane</keyword>
<feature type="signal peptide" evidence="2">
    <location>
        <begin position="1"/>
        <end position="19"/>
    </location>
</feature>
<name>A0AAV5STD1_9BILA</name>
<evidence type="ECO:0000313" key="4">
    <source>
        <dbReference type="Proteomes" id="UP001432027"/>
    </source>
</evidence>
<keyword evidence="4" id="KW-1185">Reference proteome</keyword>
<dbReference type="Proteomes" id="UP001432027">
    <property type="component" value="Unassembled WGS sequence"/>
</dbReference>
<gene>
    <name evidence="3" type="ORF">PENTCL1PPCAC_7887</name>
</gene>
<accession>A0AAV5STD1</accession>
<organism evidence="3 4">
    <name type="scientific">Pristionchus entomophagus</name>
    <dbReference type="NCBI Taxonomy" id="358040"/>
    <lineage>
        <taxon>Eukaryota</taxon>
        <taxon>Metazoa</taxon>
        <taxon>Ecdysozoa</taxon>
        <taxon>Nematoda</taxon>
        <taxon>Chromadorea</taxon>
        <taxon>Rhabditida</taxon>
        <taxon>Rhabditina</taxon>
        <taxon>Diplogasteromorpha</taxon>
        <taxon>Diplogasteroidea</taxon>
        <taxon>Neodiplogasteridae</taxon>
        <taxon>Pristionchus</taxon>
    </lineage>
</organism>
<protein>
    <recommendedName>
        <fullName evidence="5">UPAR/Ly6 domain-containing protein</fullName>
    </recommendedName>
</protein>
<comment type="caution">
    <text evidence="3">The sequence shown here is derived from an EMBL/GenBank/DDBJ whole genome shotgun (WGS) entry which is preliminary data.</text>
</comment>
<feature type="transmembrane region" description="Helical" evidence="1">
    <location>
        <begin position="138"/>
        <end position="156"/>
    </location>
</feature>
<sequence>TTMLRSLVCFTALVAVAYCLTCSTIGTVSNAVSNAVNSTGVINSTQPINLGSVTCPTSLDRCMKFSPMNISDARNLDGVKLQINFTKPLSAYINGTISGFVCASQNDCLKVNASSSTSCVTATGSCCCTSDLCTTKGVMNHFSIGSFALLLVSVALSR</sequence>
<feature type="chain" id="PRO_5043596328" description="UPAR/Ly6 domain-containing protein" evidence="2">
    <location>
        <begin position="20"/>
        <end position="158"/>
    </location>
</feature>
<keyword evidence="1" id="KW-1133">Transmembrane helix</keyword>
<evidence type="ECO:0000313" key="3">
    <source>
        <dbReference type="EMBL" id="GMS85712.1"/>
    </source>
</evidence>
<feature type="non-terminal residue" evidence="3">
    <location>
        <position position="1"/>
    </location>
</feature>
<proteinExistence type="predicted"/>
<keyword evidence="1" id="KW-0812">Transmembrane</keyword>
<dbReference type="AlphaFoldDB" id="A0AAV5STD1"/>